<dbReference type="PANTHER" id="PTHR32196">
    <property type="entry name" value="ABC TRANSPORTER PERMEASE PROTEIN YPHD-RELATED-RELATED"/>
    <property type="match status" value="1"/>
</dbReference>
<feature type="transmembrane region" description="Helical" evidence="6">
    <location>
        <begin position="291"/>
        <end position="310"/>
    </location>
</feature>
<comment type="subcellular location">
    <subcellularLocation>
        <location evidence="1">Cell membrane</location>
        <topology evidence="1">Multi-pass membrane protein</topology>
    </subcellularLocation>
</comment>
<evidence type="ECO:0000256" key="3">
    <source>
        <dbReference type="ARBA" id="ARBA00022692"/>
    </source>
</evidence>
<keyword evidence="5 6" id="KW-0472">Membrane</keyword>
<feature type="transmembrane region" description="Helical" evidence="6">
    <location>
        <begin position="112"/>
        <end position="130"/>
    </location>
</feature>
<accession>A0A5C5XHU4</accession>
<feature type="transmembrane region" description="Helical" evidence="6">
    <location>
        <begin position="208"/>
        <end position="229"/>
    </location>
</feature>
<dbReference type="OrthoDB" id="9784538at2"/>
<feature type="transmembrane region" description="Helical" evidence="6">
    <location>
        <begin position="35"/>
        <end position="52"/>
    </location>
</feature>
<evidence type="ECO:0000256" key="1">
    <source>
        <dbReference type="ARBA" id="ARBA00004651"/>
    </source>
</evidence>
<protein>
    <submittedName>
        <fullName evidence="7">Ribose transport system permease protein RbsC</fullName>
    </submittedName>
</protein>
<dbReference type="Proteomes" id="UP000316095">
    <property type="component" value="Unassembled WGS sequence"/>
</dbReference>
<dbReference type="RefSeq" id="WP_146504166.1">
    <property type="nucleotide sequence ID" value="NZ_SJPG01000001.1"/>
</dbReference>
<gene>
    <name evidence="7" type="primary">rbsC_2</name>
    <name evidence="7" type="ORF">Pan54_30300</name>
</gene>
<dbReference type="EMBL" id="SJPG01000001">
    <property type="protein sequence ID" value="TWT62289.1"/>
    <property type="molecule type" value="Genomic_DNA"/>
</dbReference>
<evidence type="ECO:0000313" key="8">
    <source>
        <dbReference type="Proteomes" id="UP000316095"/>
    </source>
</evidence>
<keyword evidence="2" id="KW-1003">Cell membrane</keyword>
<feature type="transmembrane region" description="Helical" evidence="6">
    <location>
        <begin position="155"/>
        <end position="179"/>
    </location>
</feature>
<organism evidence="7 8">
    <name type="scientific">Rubinisphaera italica</name>
    <dbReference type="NCBI Taxonomy" id="2527969"/>
    <lineage>
        <taxon>Bacteria</taxon>
        <taxon>Pseudomonadati</taxon>
        <taxon>Planctomycetota</taxon>
        <taxon>Planctomycetia</taxon>
        <taxon>Planctomycetales</taxon>
        <taxon>Planctomycetaceae</taxon>
        <taxon>Rubinisphaera</taxon>
    </lineage>
</organism>
<dbReference type="GO" id="GO:0022857">
    <property type="term" value="F:transmembrane transporter activity"/>
    <property type="evidence" value="ECO:0007669"/>
    <property type="project" value="InterPro"/>
</dbReference>
<proteinExistence type="predicted"/>
<feature type="transmembrane region" description="Helical" evidence="6">
    <location>
        <begin position="83"/>
        <end position="105"/>
    </location>
</feature>
<dbReference type="PANTHER" id="PTHR32196:SF15">
    <property type="entry name" value="SUGAR ABC TRANSPORTER PERMEASE PROTEIN"/>
    <property type="match status" value="1"/>
</dbReference>
<keyword evidence="8" id="KW-1185">Reference proteome</keyword>
<evidence type="ECO:0000256" key="4">
    <source>
        <dbReference type="ARBA" id="ARBA00022989"/>
    </source>
</evidence>
<evidence type="ECO:0000256" key="6">
    <source>
        <dbReference type="SAM" id="Phobius"/>
    </source>
</evidence>
<feature type="transmembrane region" description="Helical" evidence="6">
    <location>
        <begin position="265"/>
        <end position="285"/>
    </location>
</feature>
<evidence type="ECO:0000256" key="5">
    <source>
        <dbReference type="ARBA" id="ARBA00023136"/>
    </source>
</evidence>
<keyword evidence="3 6" id="KW-0812">Transmembrane</keyword>
<sequence>MKKILGILGLLIFVCVITAINNPKFLLANNIEQLLHRTALFGIISLGAAFVIMTGGIDLSIGSVIGLTGSLMPLLLVEKHWSVPGTIAFVGSLSLVIGLAHGLLITKLKIQPFIVTLCGLLLYRGLARWITEDSNLRFGSDYPGLMWYVKSKLEIGLPVAIPVPAIIFLILAILSWIFLNRTIWGRHLMALGRNEQAARFSGIATDRLTILAYVFCAGLAGLGGVLFALDQNTVQPSAHGNFYELYAIAAAVLGGCSLRGGEGSIIGVAIGAALLRVLYNAIIMADIPSQLDFAIIGMVILGGVIADELIKRYAARKRLQAARMQSTKE</sequence>
<evidence type="ECO:0000313" key="7">
    <source>
        <dbReference type="EMBL" id="TWT62289.1"/>
    </source>
</evidence>
<keyword evidence="4 6" id="KW-1133">Transmembrane helix</keyword>
<evidence type="ECO:0000256" key="2">
    <source>
        <dbReference type="ARBA" id="ARBA00022475"/>
    </source>
</evidence>
<dbReference type="InterPro" id="IPR001851">
    <property type="entry name" value="ABC_transp_permease"/>
</dbReference>
<dbReference type="Pfam" id="PF02653">
    <property type="entry name" value="BPD_transp_2"/>
    <property type="match status" value="1"/>
</dbReference>
<dbReference type="GO" id="GO:0005886">
    <property type="term" value="C:plasma membrane"/>
    <property type="evidence" value="ECO:0007669"/>
    <property type="project" value="UniProtKB-SubCell"/>
</dbReference>
<dbReference type="CDD" id="cd06579">
    <property type="entry name" value="TM_PBP1_transp_AraH_like"/>
    <property type="match status" value="1"/>
</dbReference>
<comment type="caution">
    <text evidence="7">The sequence shown here is derived from an EMBL/GenBank/DDBJ whole genome shotgun (WGS) entry which is preliminary data.</text>
</comment>
<name>A0A5C5XHU4_9PLAN</name>
<feature type="transmembrane region" description="Helical" evidence="6">
    <location>
        <begin position="241"/>
        <end position="258"/>
    </location>
</feature>
<dbReference type="AlphaFoldDB" id="A0A5C5XHU4"/>
<reference evidence="7 8" key="1">
    <citation type="submission" date="2019-02" db="EMBL/GenBank/DDBJ databases">
        <title>Deep-cultivation of Planctomycetes and their phenomic and genomic characterization uncovers novel biology.</title>
        <authorList>
            <person name="Wiegand S."/>
            <person name="Jogler M."/>
            <person name="Boedeker C."/>
            <person name="Pinto D."/>
            <person name="Vollmers J."/>
            <person name="Rivas-Marin E."/>
            <person name="Kohn T."/>
            <person name="Peeters S.H."/>
            <person name="Heuer A."/>
            <person name="Rast P."/>
            <person name="Oberbeckmann S."/>
            <person name="Bunk B."/>
            <person name="Jeske O."/>
            <person name="Meyerdierks A."/>
            <person name="Storesund J.E."/>
            <person name="Kallscheuer N."/>
            <person name="Luecker S."/>
            <person name="Lage O.M."/>
            <person name="Pohl T."/>
            <person name="Merkel B.J."/>
            <person name="Hornburger P."/>
            <person name="Mueller R.-W."/>
            <person name="Bruemmer F."/>
            <person name="Labrenz M."/>
            <person name="Spormann A.M."/>
            <person name="Op Den Camp H."/>
            <person name="Overmann J."/>
            <person name="Amann R."/>
            <person name="Jetten M.S.M."/>
            <person name="Mascher T."/>
            <person name="Medema M.H."/>
            <person name="Devos D.P."/>
            <person name="Kaster A.-K."/>
            <person name="Ovreas L."/>
            <person name="Rohde M."/>
            <person name="Galperin M.Y."/>
            <person name="Jogler C."/>
        </authorList>
    </citation>
    <scope>NUCLEOTIDE SEQUENCE [LARGE SCALE GENOMIC DNA]</scope>
    <source>
        <strain evidence="7 8">Pan54</strain>
    </source>
</reference>